<dbReference type="InterPro" id="IPR002110">
    <property type="entry name" value="Ankyrin_rpt"/>
</dbReference>
<dbReference type="PROSITE" id="PS50088">
    <property type="entry name" value="ANK_REPEAT"/>
    <property type="match status" value="3"/>
</dbReference>
<feature type="domain" description="PGG" evidence="9">
    <location>
        <begin position="254"/>
        <end position="376"/>
    </location>
</feature>
<accession>A0AAE1XIW1</accession>
<evidence type="ECO:0000256" key="6">
    <source>
        <dbReference type="ARBA" id="ARBA00023136"/>
    </source>
</evidence>
<dbReference type="Pfam" id="PF13962">
    <property type="entry name" value="PGG"/>
    <property type="match status" value="1"/>
</dbReference>
<reference evidence="10" key="1">
    <citation type="submission" date="2020-06" db="EMBL/GenBank/DDBJ databases">
        <authorList>
            <person name="Li T."/>
            <person name="Hu X."/>
            <person name="Zhang T."/>
            <person name="Song X."/>
            <person name="Zhang H."/>
            <person name="Dai N."/>
            <person name="Sheng W."/>
            <person name="Hou X."/>
            <person name="Wei L."/>
        </authorList>
    </citation>
    <scope>NUCLEOTIDE SEQUENCE</scope>
    <source>
        <strain evidence="10">3651</strain>
        <tissue evidence="10">Leaf</tissue>
    </source>
</reference>
<dbReference type="Pfam" id="PF12796">
    <property type="entry name" value="Ank_2"/>
    <property type="match status" value="2"/>
</dbReference>
<dbReference type="InterPro" id="IPR036770">
    <property type="entry name" value="Ankyrin_rpt-contain_sf"/>
</dbReference>
<comment type="caution">
    <text evidence="10">The sequence shown here is derived from an EMBL/GenBank/DDBJ whole genome shotgun (WGS) entry which is preliminary data.</text>
</comment>
<evidence type="ECO:0000256" key="8">
    <source>
        <dbReference type="SAM" id="Phobius"/>
    </source>
</evidence>
<reference evidence="10" key="2">
    <citation type="journal article" date="2024" name="Plant">
        <title>Genomic evolution and insights into agronomic trait innovations of Sesamum species.</title>
        <authorList>
            <person name="Miao H."/>
            <person name="Wang L."/>
            <person name="Qu L."/>
            <person name="Liu H."/>
            <person name="Sun Y."/>
            <person name="Le M."/>
            <person name="Wang Q."/>
            <person name="Wei S."/>
            <person name="Zheng Y."/>
            <person name="Lin W."/>
            <person name="Duan Y."/>
            <person name="Cao H."/>
            <person name="Xiong S."/>
            <person name="Wang X."/>
            <person name="Wei L."/>
            <person name="Li C."/>
            <person name="Ma Q."/>
            <person name="Ju M."/>
            <person name="Zhao R."/>
            <person name="Li G."/>
            <person name="Mu C."/>
            <person name="Tian Q."/>
            <person name="Mei H."/>
            <person name="Zhang T."/>
            <person name="Gao T."/>
            <person name="Zhang H."/>
        </authorList>
    </citation>
    <scope>NUCLEOTIDE SEQUENCE</scope>
    <source>
        <strain evidence="10">3651</strain>
    </source>
</reference>
<sequence length="446" mass="49781">MERSLEGVSEKRLYDAAARGETTSLHELLEQDPLLLDRVSYTCPNKTPLHVATLQGHLPFVQEILNRNPQLAEEVDLQRYSALHIASSKGYLEIARKLLSAAPDMCLSRDCQGRNPLHLAAMKGHVQVLAELVRKAPVAAREKLDRGLIVLHLCVRYCQLDALKMLVPFMNELVNSKDDDGESILHMAVRDKQIEIIQYLVGSTGIDVNAKNSEGQTAIDILEQNPTDATNVEIRKILTPRLCNSSNTQTQQPEKWLAKKRDAIMVVAILIATMAFQAGVTPAGGVWQEDSTNDSNGNPVSNPHWAGEAVMARNHPKYYKSFMRSNTVAFVSSLSTILLLISGLPFRRKLFLWILMVIMWLTVTSIAVTYAISALVVTPNKNKKSLSHDIEIAVIVWCCVMGILLVGNTARLIDRWLKNKGIIVWRPRRFRKSGEINLVNASHQSV</sequence>
<dbReference type="PROSITE" id="PS50297">
    <property type="entry name" value="ANK_REP_REGION"/>
    <property type="match status" value="2"/>
</dbReference>
<feature type="transmembrane region" description="Helical" evidence="8">
    <location>
        <begin position="263"/>
        <end position="287"/>
    </location>
</feature>
<proteinExistence type="predicted"/>
<keyword evidence="5 7" id="KW-0040">ANK repeat</keyword>
<comment type="subcellular location">
    <subcellularLocation>
        <location evidence="1">Membrane</location>
        <topology evidence="1">Multi-pass membrane protein</topology>
    </subcellularLocation>
</comment>
<keyword evidence="6 8" id="KW-0472">Membrane</keyword>
<dbReference type="EMBL" id="JACGWO010000013">
    <property type="protein sequence ID" value="KAK4412661.1"/>
    <property type="molecule type" value="Genomic_DNA"/>
</dbReference>
<dbReference type="Proteomes" id="UP001293254">
    <property type="component" value="Unassembled WGS sequence"/>
</dbReference>
<feature type="transmembrane region" description="Helical" evidence="8">
    <location>
        <begin position="327"/>
        <end position="344"/>
    </location>
</feature>
<feature type="repeat" description="ANK" evidence="7">
    <location>
        <begin position="180"/>
        <end position="213"/>
    </location>
</feature>
<feature type="repeat" description="ANK" evidence="7">
    <location>
        <begin position="78"/>
        <end position="110"/>
    </location>
</feature>
<protein>
    <recommendedName>
        <fullName evidence="9">PGG domain-containing protein</fullName>
    </recommendedName>
</protein>
<gene>
    <name evidence="10" type="ORF">Salat_2913200</name>
</gene>
<keyword evidence="3" id="KW-0677">Repeat</keyword>
<keyword evidence="2 8" id="KW-0812">Transmembrane</keyword>
<dbReference type="PANTHER" id="PTHR24186">
    <property type="entry name" value="PROTEIN PHOSPHATASE 1 REGULATORY SUBUNIT"/>
    <property type="match status" value="1"/>
</dbReference>
<evidence type="ECO:0000259" key="9">
    <source>
        <dbReference type="Pfam" id="PF13962"/>
    </source>
</evidence>
<evidence type="ECO:0000313" key="11">
    <source>
        <dbReference type="Proteomes" id="UP001293254"/>
    </source>
</evidence>
<dbReference type="AlphaFoldDB" id="A0AAE1XIW1"/>
<organism evidence="10 11">
    <name type="scientific">Sesamum alatum</name>
    <dbReference type="NCBI Taxonomy" id="300844"/>
    <lineage>
        <taxon>Eukaryota</taxon>
        <taxon>Viridiplantae</taxon>
        <taxon>Streptophyta</taxon>
        <taxon>Embryophyta</taxon>
        <taxon>Tracheophyta</taxon>
        <taxon>Spermatophyta</taxon>
        <taxon>Magnoliopsida</taxon>
        <taxon>eudicotyledons</taxon>
        <taxon>Gunneridae</taxon>
        <taxon>Pentapetalae</taxon>
        <taxon>asterids</taxon>
        <taxon>lamiids</taxon>
        <taxon>Lamiales</taxon>
        <taxon>Pedaliaceae</taxon>
        <taxon>Sesamum</taxon>
    </lineage>
</organism>
<evidence type="ECO:0000256" key="3">
    <source>
        <dbReference type="ARBA" id="ARBA00022737"/>
    </source>
</evidence>
<evidence type="ECO:0000256" key="1">
    <source>
        <dbReference type="ARBA" id="ARBA00004141"/>
    </source>
</evidence>
<dbReference type="SMART" id="SM00248">
    <property type="entry name" value="ANK"/>
    <property type="match status" value="5"/>
</dbReference>
<feature type="transmembrane region" description="Helical" evidence="8">
    <location>
        <begin position="351"/>
        <end position="372"/>
    </location>
</feature>
<dbReference type="InterPro" id="IPR026961">
    <property type="entry name" value="PGG_dom"/>
</dbReference>
<dbReference type="PANTHER" id="PTHR24186:SF37">
    <property type="entry name" value="PGG DOMAIN-CONTAINING PROTEIN"/>
    <property type="match status" value="1"/>
</dbReference>
<dbReference type="SUPFAM" id="SSF48403">
    <property type="entry name" value="Ankyrin repeat"/>
    <property type="match status" value="1"/>
</dbReference>
<keyword evidence="4 8" id="KW-1133">Transmembrane helix</keyword>
<evidence type="ECO:0000256" key="2">
    <source>
        <dbReference type="ARBA" id="ARBA00022692"/>
    </source>
</evidence>
<evidence type="ECO:0000256" key="5">
    <source>
        <dbReference type="ARBA" id="ARBA00023043"/>
    </source>
</evidence>
<feature type="transmembrane region" description="Helical" evidence="8">
    <location>
        <begin position="392"/>
        <end position="413"/>
    </location>
</feature>
<dbReference type="GO" id="GO:0005886">
    <property type="term" value="C:plasma membrane"/>
    <property type="evidence" value="ECO:0007669"/>
    <property type="project" value="TreeGrafter"/>
</dbReference>
<evidence type="ECO:0000256" key="7">
    <source>
        <dbReference type="PROSITE-ProRule" id="PRU00023"/>
    </source>
</evidence>
<evidence type="ECO:0000313" key="10">
    <source>
        <dbReference type="EMBL" id="KAK4412661.1"/>
    </source>
</evidence>
<keyword evidence="11" id="KW-1185">Reference proteome</keyword>
<name>A0AAE1XIW1_9LAMI</name>
<dbReference type="Gene3D" id="1.25.40.20">
    <property type="entry name" value="Ankyrin repeat-containing domain"/>
    <property type="match status" value="1"/>
</dbReference>
<evidence type="ECO:0000256" key="4">
    <source>
        <dbReference type="ARBA" id="ARBA00022989"/>
    </source>
</evidence>
<feature type="repeat" description="ANK" evidence="7">
    <location>
        <begin position="112"/>
        <end position="135"/>
    </location>
</feature>